<dbReference type="SMART" id="SM00535">
    <property type="entry name" value="RIBOc"/>
    <property type="match status" value="1"/>
</dbReference>
<dbReference type="InterPro" id="IPR036389">
    <property type="entry name" value="RNase_III_sf"/>
</dbReference>
<evidence type="ECO:0000313" key="6">
    <source>
        <dbReference type="EMBL" id="RCK62622.1"/>
    </source>
</evidence>
<feature type="region of interest" description="Disordered" evidence="3">
    <location>
        <begin position="464"/>
        <end position="545"/>
    </location>
</feature>
<dbReference type="Pfam" id="PF18497">
    <property type="entry name" value="RNase_3_N"/>
    <property type="match status" value="1"/>
</dbReference>
<evidence type="ECO:0000313" key="7">
    <source>
        <dbReference type="Proteomes" id="UP000253472"/>
    </source>
</evidence>
<dbReference type="Gene3D" id="1.10.1520.10">
    <property type="entry name" value="Ribonuclease III domain"/>
    <property type="match status" value="1"/>
</dbReference>
<accession>A0A367YC76</accession>
<dbReference type="SMART" id="SM00358">
    <property type="entry name" value="DSRM"/>
    <property type="match status" value="1"/>
</dbReference>
<gene>
    <name evidence="6" type="primary">RNT1_3</name>
    <name evidence="6" type="ORF">Cantr_09049</name>
</gene>
<dbReference type="EMBL" id="QLNQ01000025">
    <property type="protein sequence ID" value="RCK62622.1"/>
    <property type="molecule type" value="Genomic_DNA"/>
</dbReference>
<evidence type="ECO:0000256" key="1">
    <source>
        <dbReference type="ARBA" id="ARBA00022884"/>
    </source>
</evidence>
<feature type="domain" description="DRBM" evidence="4">
    <location>
        <begin position="638"/>
        <end position="709"/>
    </location>
</feature>
<proteinExistence type="predicted"/>
<evidence type="ECO:0000256" key="3">
    <source>
        <dbReference type="SAM" id="MobiDB-lite"/>
    </source>
</evidence>
<feature type="domain" description="RNase III" evidence="5">
    <location>
        <begin position="176"/>
        <end position="277"/>
    </location>
</feature>
<feature type="compositionally biased region" description="Low complexity" evidence="3">
    <location>
        <begin position="519"/>
        <end position="534"/>
    </location>
</feature>
<reference evidence="6 7" key="1">
    <citation type="submission" date="2018-06" db="EMBL/GenBank/DDBJ databases">
        <title>Whole genome sequencing of Candida tropicalis (genome annotated by CSBL at Korea University).</title>
        <authorList>
            <person name="Ahn J."/>
        </authorList>
    </citation>
    <scope>NUCLEOTIDE SEQUENCE [LARGE SCALE GENOMIC DNA]</scope>
    <source>
        <strain evidence="6 7">ATCC 20962</strain>
    </source>
</reference>
<dbReference type="GO" id="GO:0003713">
    <property type="term" value="F:transcription coactivator activity"/>
    <property type="evidence" value="ECO:0007669"/>
    <property type="project" value="InterPro"/>
</dbReference>
<dbReference type="GO" id="GO:0031490">
    <property type="term" value="F:chromatin DNA binding"/>
    <property type="evidence" value="ECO:0007669"/>
    <property type="project" value="InterPro"/>
</dbReference>
<organism evidence="6 7">
    <name type="scientific">Candida viswanathii</name>
    <dbReference type="NCBI Taxonomy" id="5486"/>
    <lineage>
        <taxon>Eukaryota</taxon>
        <taxon>Fungi</taxon>
        <taxon>Dikarya</taxon>
        <taxon>Ascomycota</taxon>
        <taxon>Saccharomycotina</taxon>
        <taxon>Pichiomycetes</taxon>
        <taxon>Debaryomycetaceae</taxon>
        <taxon>Candida/Lodderomyces clade</taxon>
        <taxon>Candida</taxon>
    </lineage>
</organism>
<dbReference type="SUPFAM" id="SSF69065">
    <property type="entry name" value="RNase III domain-like"/>
    <property type="match status" value="1"/>
</dbReference>
<evidence type="ECO:0000259" key="4">
    <source>
        <dbReference type="PROSITE" id="PS50137"/>
    </source>
</evidence>
<dbReference type="CDD" id="cd00593">
    <property type="entry name" value="RIBOc"/>
    <property type="match status" value="1"/>
</dbReference>
<dbReference type="AlphaFoldDB" id="A0A367YC76"/>
<dbReference type="GO" id="GO:0004525">
    <property type="term" value="F:ribonuclease III activity"/>
    <property type="evidence" value="ECO:0007669"/>
    <property type="project" value="InterPro"/>
</dbReference>
<name>A0A367YC76_9ASCO</name>
<dbReference type="PROSITE" id="PS50137">
    <property type="entry name" value="DS_RBD"/>
    <property type="match status" value="1"/>
</dbReference>
<evidence type="ECO:0000256" key="2">
    <source>
        <dbReference type="PROSITE-ProRule" id="PRU00266"/>
    </source>
</evidence>
<dbReference type="InterPro" id="IPR040540">
    <property type="entry name" value="RNase_3_N"/>
</dbReference>
<protein>
    <submittedName>
        <fullName evidence="6">Ribonuclease 3</fullName>
    </submittedName>
</protein>
<dbReference type="InterPro" id="IPR055189">
    <property type="entry name" value="RM44_endonuclase"/>
</dbReference>
<dbReference type="InterPro" id="IPR014720">
    <property type="entry name" value="dsRBD_dom"/>
</dbReference>
<comment type="caution">
    <text evidence="6">The sequence shown here is derived from an EMBL/GenBank/DDBJ whole genome shotgun (WGS) entry which is preliminary data.</text>
</comment>
<dbReference type="InterPro" id="IPR000999">
    <property type="entry name" value="RNase_III_dom"/>
</dbReference>
<dbReference type="GO" id="GO:0006396">
    <property type="term" value="P:RNA processing"/>
    <property type="evidence" value="ECO:0007669"/>
    <property type="project" value="InterPro"/>
</dbReference>
<dbReference type="Proteomes" id="UP000253472">
    <property type="component" value="Unassembled WGS sequence"/>
</dbReference>
<evidence type="ECO:0000259" key="5">
    <source>
        <dbReference type="PROSITE" id="PS50142"/>
    </source>
</evidence>
<keyword evidence="1 2" id="KW-0694">RNA-binding</keyword>
<feature type="compositionally biased region" description="Low complexity" evidence="3">
    <location>
        <begin position="474"/>
        <end position="510"/>
    </location>
</feature>
<dbReference type="PANTHER" id="PTHR33137:SF4">
    <property type="entry name" value="MEDIATOR OF RNA POLYMERASE II TRANSCRIPTION SUBUNIT 15A-RELATED"/>
    <property type="match status" value="1"/>
</dbReference>
<dbReference type="SUPFAM" id="SSF54768">
    <property type="entry name" value="dsRNA-binding domain-like"/>
    <property type="match status" value="1"/>
</dbReference>
<dbReference type="Pfam" id="PF22935">
    <property type="entry name" value="RM44_endonuclase"/>
    <property type="match status" value="1"/>
</dbReference>
<dbReference type="PROSITE" id="PS50142">
    <property type="entry name" value="RNASE_3_2"/>
    <property type="match status" value="1"/>
</dbReference>
<keyword evidence="7" id="KW-1185">Reference proteome</keyword>
<dbReference type="InterPro" id="IPR044661">
    <property type="entry name" value="MED15a/b/c-like"/>
</dbReference>
<sequence length="721" mass="80464">MPPAEGKSVQLILDELTQVKGSVTQLIAMFNAIIQRSPTREDWHKIVKIMNEREDSNETQATIQRIEQAVEWPTSQIAIRLKELYLAGKLPLMENLRNINLKTPGDPRPLEFVLDYNPIVEKKTDEIVDRILQRDPTRSRPDSYSYPPILPALLSKALALRAGTDKSYRRIEDLMASNYKDFQKSHNGRLAVKGRAVMNLCLVEVLEESTAELPEVDIEFIAHRLLSNRILAKFAFGYNLVDCVKYNLSVDADFEEKITVIANLFLAYIGALRLEGKCSLTELKTFVKKLYEPVINDYIRKNDPLMKVQLMELDLLFKSITNLKYAPYHNFHYEIVETKSDPHVAKIYVDGNELGTGVSSISFEEAKYRAANDVFDEAGDGVRKIWNALSSNAQENQASSSKDSKPMAAIGNGPIGFVSGVNSIAPPPPTQLALLTAPPIGVAASDLNSISNSPRNAVQLQLYPQQLSPPPPGQQSQQQPQQQSQQQPQPPAQDYQEPQDQQQLQLQQQLATGSNSPPINSNQQIVSQQASSQATPVMGQQQMGLSQRPPQYFLYQQQPQYQQYQQQPYGQQLPYGQQPYGQPPQHQMYQQPSSALTQVPRPTVQAPVQQTPRQSTFTGAVYENGILTLPLSASVDNTAKSTLNTMISQAKLMPAEYNTIDMPHPNDKNLKMFYTTVRVGDVYLGAGYGSNKKEAGHKAALCALNNPEKCILVGLLLPQSY</sequence>
<dbReference type="Pfam" id="PF00035">
    <property type="entry name" value="dsrm"/>
    <property type="match status" value="1"/>
</dbReference>
<dbReference type="Gene3D" id="3.30.160.20">
    <property type="match status" value="1"/>
</dbReference>
<dbReference type="GO" id="GO:0003723">
    <property type="term" value="F:RNA binding"/>
    <property type="evidence" value="ECO:0007669"/>
    <property type="project" value="UniProtKB-UniRule"/>
</dbReference>
<dbReference type="PANTHER" id="PTHR33137">
    <property type="entry name" value="MEDIATOR OF RNA POLYMERASE II TRANSCRIPTION SUBUNIT 15A-RELATED"/>
    <property type="match status" value="1"/>
</dbReference>
<dbReference type="STRING" id="5486.A0A367YC76"/>
<dbReference type="OrthoDB" id="4087411at2759"/>